<sequence>MPLFYQQNINQNTRLAIWHITEPLLFFLTKVPIQKTITHPHKQLQHAAGRYLLPYLFEDFPYDEILIASTRKPYLPDEQYHFSISHCGDYVAAIVSKNERVGIDIEKPQQKIVNISTKFLHKEEYQFLRYGGDLMATTTLLWNAKEAMFKWWGLGKIDFKTMLRIEQMDAASQTLKGCFRKNGIQQPLELHYELLPDLCLVWVNTPTLV</sequence>
<dbReference type="AlphaFoldDB" id="A0A2W7SER0"/>
<dbReference type="GO" id="GO:0000287">
    <property type="term" value="F:magnesium ion binding"/>
    <property type="evidence" value="ECO:0007669"/>
    <property type="project" value="InterPro"/>
</dbReference>
<comment type="similarity">
    <text evidence="1">Belongs to the P-Pant transferase superfamily. Gsp/Sfp/HetI/AcpT family.</text>
</comment>
<dbReference type="PANTHER" id="PTHR12215">
    <property type="entry name" value="PHOSPHOPANTETHEINE TRANSFERASE"/>
    <property type="match status" value="1"/>
</dbReference>
<protein>
    <submittedName>
        <fullName evidence="4">Phosphopantetheinyl transferase</fullName>
    </submittedName>
</protein>
<evidence type="ECO:0000259" key="3">
    <source>
        <dbReference type="Pfam" id="PF01648"/>
    </source>
</evidence>
<evidence type="ECO:0000313" key="5">
    <source>
        <dbReference type="Proteomes" id="UP000249720"/>
    </source>
</evidence>
<keyword evidence="2 4" id="KW-0808">Transferase</keyword>
<evidence type="ECO:0000313" key="4">
    <source>
        <dbReference type="EMBL" id="PZX65619.1"/>
    </source>
</evidence>
<evidence type="ECO:0000256" key="1">
    <source>
        <dbReference type="ARBA" id="ARBA00010990"/>
    </source>
</evidence>
<dbReference type="InterPro" id="IPR008278">
    <property type="entry name" value="4-PPantetheinyl_Trfase_dom"/>
</dbReference>
<dbReference type="RefSeq" id="WP_111293510.1">
    <property type="nucleotide sequence ID" value="NZ_QKZV01000001.1"/>
</dbReference>
<organism evidence="4 5">
    <name type="scientific">Hydrotalea sandarakina</name>
    <dbReference type="NCBI Taxonomy" id="1004304"/>
    <lineage>
        <taxon>Bacteria</taxon>
        <taxon>Pseudomonadati</taxon>
        <taxon>Bacteroidota</taxon>
        <taxon>Chitinophagia</taxon>
        <taxon>Chitinophagales</taxon>
        <taxon>Chitinophagaceae</taxon>
        <taxon>Hydrotalea</taxon>
    </lineage>
</organism>
<dbReference type="GO" id="GO:0019878">
    <property type="term" value="P:lysine biosynthetic process via aminoadipic acid"/>
    <property type="evidence" value="ECO:0007669"/>
    <property type="project" value="TreeGrafter"/>
</dbReference>
<reference evidence="4 5" key="1">
    <citation type="submission" date="2018-06" db="EMBL/GenBank/DDBJ databases">
        <title>Genomic Encyclopedia of Archaeal and Bacterial Type Strains, Phase II (KMG-II): from individual species to whole genera.</title>
        <authorList>
            <person name="Goeker M."/>
        </authorList>
    </citation>
    <scope>NUCLEOTIDE SEQUENCE [LARGE SCALE GENOMIC DNA]</scope>
    <source>
        <strain evidence="4 5">DSM 23241</strain>
    </source>
</reference>
<evidence type="ECO:0000256" key="2">
    <source>
        <dbReference type="ARBA" id="ARBA00022679"/>
    </source>
</evidence>
<dbReference type="EMBL" id="QKZV01000001">
    <property type="protein sequence ID" value="PZX65619.1"/>
    <property type="molecule type" value="Genomic_DNA"/>
</dbReference>
<dbReference type="GO" id="GO:0008897">
    <property type="term" value="F:holo-[acyl-carrier-protein] synthase activity"/>
    <property type="evidence" value="ECO:0007669"/>
    <property type="project" value="InterPro"/>
</dbReference>
<dbReference type="GO" id="GO:0005829">
    <property type="term" value="C:cytosol"/>
    <property type="evidence" value="ECO:0007669"/>
    <property type="project" value="TreeGrafter"/>
</dbReference>
<accession>A0A2W7SER0</accession>
<dbReference type="Gene3D" id="3.90.470.20">
    <property type="entry name" value="4'-phosphopantetheinyl transferase domain"/>
    <property type="match status" value="1"/>
</dbReference>
<keyword evidence="5" id="KW-1185">Reference proteome</keyword>
<gene>
    <name evidence="4" type="ORF">LX80_00107</name>
</gene>
<dbReference type="Proteomes" id="UP000249720">
    <property type="component" value="Unassembled WGS sequence"/>
</dbReference>
<comment type="caution">
    <text evidence="4">The sequence shown here is derived from an EMBL/GenBank/DDBJ whole genome shotgun (WGS) entry which is preliminary data.</text>
</comment>
<dbReference type="InterPro" id="IPR037143">
    <property type="entry name" value="4-PPantetheinyl_Trfase_dom_sf"/>
</dbReference>
<proteinExistence type="inferred from homology"/>
<dbReference type="PANTHER" id="PTHR12215:SF10">
    <property type="entry name" value="L-AMINOADIPATE-SEMIALDEHYDE DEHYDROGENASE-PHOSPHOPANTETHEINYL TRANSFERASE"/>
    <property type="match status" value="1"/>
</dbReference>
<dbReference type="OrthoDB" id="1190494at2"/>
<feature type="domain" description="4'-phosphopantetheinyl transferase" evidence="3">
    <location>
        <begin position="100"/>
        <end position="176"/>
    </location>
</feature>
<dbReference type="SUPFAM" id="SSF56214">
    <property type="entry name" value="4'-phosphopantetheinyl transferase"/>
    <property type="match status" value="2"/>
</dbReference>
<name>A0A2W7SER0_9BACT</name>
<dbReference type="InterPro" id="IPR050559">
    <property type="entry name" value="P-Pant_transferase_sf"/>
</dbReference>
<dbReference type="Pfam" id="PF01648">
    <property type="entry name" value="ACPS"/>
    <property type="match status" value="1"/>
</dbReference>